<dbReference type="Gene3D" id="3.40.630.30">
    <property type="match status" value="1"/>
</dbReference>
<keyword evidence="8" id="KW-1185">Reference proteome</keyword>
<dbReference type="EMBL" id="CP014332">
    <property type="protein sequence ID" value="APS42589.1"/>
    <property type="molecule type" value="Genomic_DNA"/>
</dbReference>
<feature type="domain" description="N-acetyltransferase" evidence="6">
    <location>
        <begin position="1"/>
        <end position="145"/>
    </location>
</feature>
<dbReference type="GO" id="GO:0008999">
    <property type="term" value="F:protein-N-terminal-alanine acetyltransferase activity"/>
    <property type="evidence" value="ECO:0007669"/>
    <property type="project" value="UniProtKB-EC"/>
</dbReference>
<dbReference type="CDD" id="cd04301">
    <property type="entry name" value="NAT_SF"/>
    <property type="match status" value="1"/>
</dbReference>
<evidence type="ECO:0000313" key="7">
    <source>
        <dbReference type="EMBL" id="APS42589.1"/>
    </source>
</evidence>
<dbReference type="STRING" id="1631871.FOL01_1730"/>
<dbReference type="EC" id="2.3.1.266" evidence="5"/>
<accession>A0A1L6RDF0</accession>
<evidence type="ECO:0000313" key="8">
    <source>
        <dbReference type="Proteomes" id="UP000185473"/>
    </source>
</evidence>
<dbReference type="SUPFAM" id="SSF55729">
    <property type="entry name" value="Acyl-CoA N-acyltransferases (Nat)"/>
    <property type="match status" value="1"/>
</dbReference>
<sequence>MNFLYKHDMTAEQIYQLAEAAYPAGSPWQLKTFQQDLENEYSHYVGMVAHDQLIGFAGGIYLDDVLDISNVAILKEQQGKHLGEILLRAWFNEFFDGTKVLLEVRASNQAAQQLYQRLGFKTYRQRKAYYNHPVEDADLMMLELPIQVKE</sequence>
<proteinExistence type="inferred from homology"/>
<dbReference type="Proteomes" id="UP000185473">
    <property type="component" value="Chromosome"/>
</dbReference>
<evidence type="ECO:0000256" key="2">
    <source>
        <dbReference type="ARBA" id="ARBA00022490"/>
    </source>
</evidence>
<comment type="function">
    <text evidence="5">Acetylates the N-terminal alanine of ribosomal protein bS18.</text>
</comment>
<dbReference type="InterPro" id="IPR016181">
    <property type="entry name" value="Acyl_CoA_acyltransferase"/>
</dbReference>
<dbReference type="PROSITE" id="PS51186">
    <property type="entry name" value="GNAT"/>
    <property type="match status" value="1"/>
</dbReference>
<keyword evidence="4" id="KW-0012">Acyltransferase</keyword>
<evidence type="ECO:0000256" key="5">
    <source>
        <dbReference type="RuleBase" id="RU363094"/>
    </source>
</evidence>
<reference evidence="7 8" key="1">
    <citation type="submission" date="2016-02" db="EMBL/GenBank/DDBJ databases">
        <title>Complete Genome Sequence of Weissella jogaejeotgali FOL01.</title>
        <authorList>
            <person name="Lee J.-H."/>
            <person name="Ku H.-J."/>
        </authorList>
    </citation>
    <scope>NUCLEOTIDE SEQUENCE [LARGE SCALE GENOMIC DNA]</scope>
    <source>
        <strain evidence="7 8">FOL01</strain>
    </source>
</reference>
<dbReference type="PANTHER" id="PTHR43420:SF44">
    <property type="entry name" value="ACETYLTRANSFERASE YPEA"/>
    <property type="match status" value="1"/>
</dbReference>
<evidence type="ECO:0000256" key="4">
    <source>
        <dbReference type="ARBA" id="ARBA00023315"/>
    </source>
</evidence>
<keyword evidence="2 5" id="KW-0963">Cytoplasm</keyword>
<dbReference type="OrthoDB" id="9794566at2"/>
<dbReference type="PANTHER" id="PTHR43420">
    <property type="entry name" value="ACETYLTRANSFERASE"/>
    <property type="match status" value="1"/>
</dbReference>
<name>A0A1L6RDF0_9LACO</name>
<comment type="subcellular location">
    <subcellularLocation>
        <location evidence="5">Cytoplasm</location>
    </subcellularLocation>
</comment>
<dbReference type="InterPro" id="IPR000182">
    <property type="entry name" value="GNAT_dom"/>
</dbReference>
<dbReference type="RefSeq" id="WP_075270327.1">
    <property type="nucleotide sequence ID" value="NZ_CP014332.1"/>
</dbReference>
<dbReference type="InterPro" id="IPR050680">
    <property type="entry name" value="YpeA/RimI_acetyltransf"/>
</dbReference>
<comment type="catalytic activity">
    <reaction evidence="5">
        <text>N-terminal L-alanyl-[ribosomal protein bS18] + acetyl-CoA = N-terminal N(alpha)-acetyl-L-alanyl-[ribosomal protein bS18] + CoA + H(+)</text>
        <dbReference type="Rhea" id="RHEA:43756"/>
        <dbReference type="Rhea" id="RHEA-COMP:10676"/>
        <dbReference type="Rhea" id="RHEA-COMP:10677"/>
        <dbReference type="ChEBI" id="CHEBI:15378"/>
        <dbReference type="ChEBI" id="CHEBI:57287"/>
        <dbReference type="ChEBI" id="CHEBI:57288"/>
        <dbReference type="ChEBI" id="CHEBI:64718"/>
        <dbReference type="ChEBI" id="CHEBI:83683"/>
        <dbReference type="EC" id="2.3.1.266"/>
    </reaction>
</comment>
<comment type="similarity">
    <text evidence="1 5">Belongs to the acetyltransferase family. RimI subfamily.</text>
</comment>
<evidence type="ECO:0000256" key="3">
    <source>
        <dbReference type="ARBA" id="ARBA00022679"/>
    </source>
</evidence>
<evidence type="ECO:0000256" key="1">
    <source>
        <dbReference type="ARBA" id="ARBA00005395"/>
    </source>
</evidence>
<dbReference type="AlphaFoldDB" id="A0A1L6RDF0"/>
<organism evidence="7 8">
    <name type="scientific">Weissella jogaejeotgali</name>
    <dbReference type="NCBI Taxonomy" id="1631871"/>
    <lineage>
        <taxon>Bacteria</taxon>
        <taxon>Bacillati</taxon>
        <taxon>Bacillota</taxon>
        <taxon>Bacilli</taxon>
        <taxon>Lactobacillales</taxon>
        <taxon>Lactobacillaceae</taxon>
        <taxon>Weissella</taxon>
    </lineage>
</organism>
<dbReference type="GO" id="GO:0005737">
    <property type="term" value="C:cytoplasm"/>
    <property type="evidence" value="ECO:0007669"/>
    <property type="project" value="UniProtKB-SubCell"/>
</dbReference>
<keyword evidence="3 7" id="KW-0808">Transferase</keyword>
<dbReference type="KEGG" id="wjo:FOL01_1730"/>
<dbReference type="NCBIfam" id="TIGR01575">
    <property type="entry name" value="rimI"/>
    <property type="match status" value="1"/>
</dbReference>
<gene>
    <name evidence="7" type="ORF">FOL01_1730</name>
</gene>
<dbReference type="InterPro" id="IPR006464">
    <property type="entry name" value="AcTrfase_RimI/Ard1"/>
</dbReference>
<dbReference type="Pfam" id="PF00583">
    <property type="entry name" value="Acetyltransf_1"/>
    <property type="match status" value="1"/>
</dbReference>
<evidence type="ECO:0000259" key="6">
    <source>
        <dbReference type="PROSITE" id="PS51186"/>
    </source>
</evidence>
<protein>
    <recommendedName>
        <fullName evidence="5">[Ribosomal protein bS18]-alanine N-acetyltransferase</fullName>
        <ecNumber evidence="5">2.3.1.266</ecNumber>
    </recommendedName>
</protein>